<dbReference type="RefSeq" id="WP_247418065.1">
    <property type="nucleotide sequence ID" value="NZ_JALLGW010000001.1"/>
</dbReference>
<reference evidence="1 2" key="1">
    <citation type="journal article" date="2019" name="Int. J. Syst. Evol. Microbiol.">
        <title>The Global Catalogue of Microorganisms (GCM) 10K type strain sequencing project: providing services to taxonomists for standard genome sequencing and annotation.</title>
        <authorList>
            <consortium name="The Broad Institute Genomics Platform"/>
            <consortium name="The Broad Institute Genome Sequencing Center for Infectious Disease"/>
            <person name="Wu L."/>
            <person name="Ma J."/>
        </authorList>
    </citation>
    <scope>NUCLEOTIDE SEQUENCE [LARGE SCALE GENOMIC DNA]</scope>
    <source>
        <strain evidence="1 2">CGMCC 1.12543</strain>
    </source>
</reference>
<proteinExistence type="predicted"/>
<sequence length="48" mass="5572">MPTTIELPDDLAERLAVHLEEDETYAELVEELLNIYEGTRFVQEGYSE</sequence>
<comment type="caution">
    <text evidence="1">The sequence shown here is derived from an EMBL/GenBank/DDBJ whole genome shotgun (WGS) entry which is preliminary data.</text>
</comment>
<dbReference type="AlphaFoldDB" id="A0ABD5RGT5"/>
<protein>
    <recommendedName>
        <fullName evidence="3">CopG family transcriptional regulator</fullName>
    </recommendedName>
</protein>
<accession>A0ABD5RGT5</accession>
<evidence type="ECO:0000313" key="1">
    <source>
        <dbReference type="EMBL" id="MFC5969742.1"/>
    </source>
</evidence>
<dbReference type="Pfam" id="PF24434">
    <property type="entry name" value="DUF7557"/>
    <property type="match status" value="1"/>
</dbReference>
<name>A0ABD5RGT5_9EURY</name>
<keyword evidence="2" id="KW-1185">Reference proteome</keyword>
<organism evidence="1 2">
    <name type="scientific">Halomarina salina</name>
    <dbReference type="NCBI Taxonomy" id="1872699"/>
    <lineage>
        <taxon>Archaea</taxon>
        <taxon>Methanobacteriati</taxon>
        <taxon>Methanobacteriota</taxon>
        <taxon>Stenosarchaea group</taxon>
        <taxon>Halobacteria</taxon>
        <taxon>Halobacteriales</taxon>
        <taxon>Natronomonadaceae</taxon>
        <taxon>Halomarina</taxon>
    </lineage>
</organism>
<evidence type="ECO:0008006" key="3">
    <source>
        <dbReference type="Google" id="ProtNLM"/>
    </source>
</evidence>
<gene>
    <name evidence="1" type="ORF">ACFPYI_00215</name>
</gene>
<dbReference type="InterPro" id="IPR055979">
    <property type="entry name" value="DUF7557"/>
</dbReference>
<dbReference type="Proteomes" id="UP001596099">
    <property type="component" value="Unassembled WGS sequence"/>
</dbReference>
<evidence type="ECO:0000313" key="2">
    <source>
        <dbReference type="Proteomes" id="UP001596099"/>
    </source>
</evidence>
<dbReference type="EMBL" id="JBHSQH010000001">
    <property type="protein sequence ID" value="MFC5969742.1"/>
    <property type="molecule type" value="Genomic_DNA"/>
</dbReference>